<dbReference type="AlphaFoldDB" id="A0A9W6SE07"/>
<dbReference type="SMART" id="SM00418">
    <property type="entry name" value="HTH_ARSR"/>
    <property type="match status" value="1"/>
</dbReference>
<gene>
    <name evidence="2" type="ORF">Afil01_03010</name>
</gene>
<dbReference type="Gene3D" id="1.10.10.10">
    <property type="entry name" value="Winged helix-like DNA-binding domain superfamily/Winged helix DNA-binding domain"/>
    <property type="match status" value="1"/>
</dbReference>
<sequence length="168" mass="18384">MKQLTYICFMQTTREEAARLSETVTRVLDAARRGQARAFDPVRVGVLTVAADRGPLRAGAIAEELDVLPSSVTRHVQALQDAGLVATRTDPADKRASLIEATEAGREQAARFREAGAEVFHGVIADWPAQDVVRLTELLERLIASWAAKGAQEQKANRSGKRFDWSEG</sequence>
<keyword evidence="3" id="KW-1185">Reference proteome</keyword>
<dbReference type="InterPro" id="IPR000835">
    <property type="entry name" value="HTH_MarR-typ"/>
</dbReference>
<accession>A0A9W6SE07</accession>
<organism evidence="2 3">
    <name type="scientific">Actinorhabdospora filicis</name>
    <dbReference type="NCBI Taxonomy" id="1785913"/>
    <lineage>
        <taxon>Bacteria</taxon>
        <taxon>Bacillati</taxon>
        <taxon>Actinomycetota</taxon>
        <taxon>Actinomycetes</taxon>
        <taxon>Micromonosporales</taxon>
        <taxon>Micromonosporaceae</taxon>
        <taxon>Actinorhabdospora</taxon>
    </lineage>
</organism>
<dbReference type="InterPro" id="IPR001845">
    <property type="entry name" value="HTH_ArsR_DNA-bd_dom"/>
</dbReference>
<dbReference type="GO" id="GO:0003700">
    <property type="term" value="F:DNA-binding transcription factor activity"/>
    <property type="evidence" value="ECO:0007669"/>
    <property type="project" value="InterPro"/>
</dbReference>
<dbReference type="Pfam" id="PF12802">
    <property type="entry name" value="MarR_2"/>
    <property type="match status" value="1"/>
</dbReference>
<dbReference type="Proteomes" id="UP001165079">
    <property type="component" value="Unassembled WGS sequence"/>
</dbReference>
<evidence type="ECO:0000313" key="2">
    <source>
        <dbReference type="EMBL" id="GLZ75494.1"/>
    </source>
</evidence>
<evidence type="ECO:0000313" key="3">
    <source>
        <dbReference type="Proteomes" id="UP001165079"/>
    </source>
</evidence>
<dbReference type="InterPro" id="IPR036390">
    <property type="entry name" value="WH_DNA-bd_sf"/>
</dbReference>
<dbReference type="GO" id="GO:0006950">
    <property type="term" value="P:response to stress"/>
    <property type="evidence" value="ECO:0007669"/>
    <property type="project" value="TreeGrafter"/>
</dbReference>
<evidence type="ECO:0000259" key="1">
    <source>
        <dbReference type="PROSITE" id="PS50995"/>
    </source>
</evidence>
<comment type="caution">
    <text evidence="2">The sequence shown here is derived from an EMBL/GenBank/DDBJ whole genome shotgun (WGS) entry which is preliminary data.</text>
</comment>
<dbReference type="InterPro" id="IPR039422">
    <property type="entry name" value="MarR/SlyA-like"/>
</dbReference>
<dbReference type="InterPro" id="IPR011991">
    <property type="entry name" value="ArsR-like_HTH"/>
</dbReference>
<dbReference type="PROSITE" id="PS50995">
    <property type="entry name" value="HTH_MARR_2"/>
    <property type="match status" value="1"/>
</dbReference>
<proteinExistence type="predicted"/>
<protein>
    <submittedName>
        <fullName evidence="2">MarR family transcriptional regulator</fullName>
    </submittedName>
</protein>
<dbReference type="InterPro" id="IPR036388">
    <property type="entry name" value="WH-like_DNA-bd_sf"/>
</dbReference>
<dbReference type="PANTHER" id="PTHR33164:SF57">
    <property type="entry name" value="MARR-FAMILY TRANSCRIPTIONAL REGULATOR"/>
    <property type="match status" value="1"/>
</dbReference>
<dbReference type="CDD" id="cd00090">
    <property type="entry name" value="HTH_ARSR"/>
    <property type="match status" value="1"/>
</dbReference>
<name>A0A9W6SE07_9ACTN</name>
<dbReference type="SUPFAM" id="SSF46785">
    <property type="entry name" value="Winged helix' DNA-binding domain"/>
    <property type="match status" value="1"/>
</dbReference>
<dbReference type="SMART" id="SM00347">
    <property type="entry name" value="HTH_MARR"/>
    <property type="match status" value="1"/>
</dbReference>
<dbReference type="PANTHER" id="PTHR33164">
    <property type="entry name" value="TRANSCRIPTIONAL REGULATOR, MARR FAMILY"/>
    <property type="match status" value="1"/>
</dbReference>
<dbReference type="EMBL" id="BSTX01000001">
    <property type="protein sequence ID" value="GLZ75494.1"/>
    <property type="molecule type" value="Genomic_DNA"/>
</dbReference>
<feature type="domain" description="HTH marR-type" evidence="1">
    <location>
        <begin position="1"/>
        <end position="144"/>
    </location>
</feature>
<reference evidence="2" key="1">
    <citation type="submission" date="2023-03" db="EMBL/GenBank/DDBJ databases">
        <title>Actinorhabdospora filicis NBRC 111898.</title>
        <authorList>
            <person name="Ichikawa N."/>
            <person name="Sato H."/>
            <person name="Tonouchi N."/>
        </authorList>
    </citation>
    <scope>NUCLEOTIDE SEQUENCE</scope>
    <source>
        <strain evidence="2">NBRC 111898</strain>
    </source>
</reference>